<feature type="compositionally biased region" description="Basic and acidic residues" evidence="1">
    <location>
        <begin position="17"/>
        <end position="27"/>
    </location>
</feature>
<gene>
    <name evidence="2" type="ordered locus">pRL70100</name>
</gene>
<sequence>MPENKEIGGGEGQENPFECKDDGEFCAHRQGRAALSGLQSRDVSPEPSRNLLERPENKAFPVI</sequence>
<evidence type="ECO:0000313" key="2">
    <source>
        <dbReference type="EMBL" id="CAK11628.1"/>
    </source>
</evidence>
<reference evidence="2 3" key="1">
    <citation type="journal article" date="2006" name="Genome Biol.">
        <title>The genome of Rhizobium leguminosarum has recognizable core and accessory components.</title>
        <authorList>
            <person name="Young J.W."/>
            <person name="Crossman L.C."/>
            <person name="Johnston A.W.B."/>
            <person name="Thomson N.R."/>
            <person name="Ghazoui Z.F."/>
            <person name="Hull K.H."/>
            <person name="Wexler M."/>
            <person name="Curson A.R.J."/>
            <person name="Todd J.D."/>
            <person name="Poole P.S."/>
            <person name="Mauchline T.H."/>
            <person name="East A.K."/>
            <person name="Quail M.A."/>
            <person name="Churcher C."/>
            <person name="Arrowsmith C."/>
            <person name="Cherevach A."/>
            <person name="Chillingworth T."/>
            <person name="Clarke K."/>
            <person name="Cronin A."/>
            <person name="Davis P."/>
            <person name="Fraser A."/>
            <person name="Hance Z."/>
            <person name="Hauser H."/>
            <person name="Jagels K."/>
            <person name="Moule S."/>
            <person name="Mungall K."/>
            <person name="Norbertczak H."/>
            <person name="Rabbinowitsch E."/>
            <person name="Sanders M."/>
            <person name="Simmonds M."/>
            <person name="Whitehead S."/>
            <person name="Parkhill J."/>
        </authorList>
    </citation>
    <scope>NUCLEOTIDE SEQUENCE [LARGE SCALE GENOMIC DNA]</scope>
    <source>
        <strain evidence="3">DSM 114642 / LMG 32736 / 3841</strain>
    </source>
</reference>
<dbReference type="HOGENOM" id="CLU_2882833_0_0_5"/>
<evidence type="ECO:0000256" key="1">
    <source>
        <dbReference type="SAM" id="MobiDB-lite"/>
    </source>
</evidence>
<dbReference type="EnsemblBacteria" id="CAK11628">
    <property type="protein sequence ID" value="CAK11628"/>
    <property type="gene ID" value="pRL70100"/>
</dbReference>
<organism evidence="2 3">
    <name type="scientific">Rhizobium johnstonii (strain DSM 114642 / LMG 32736 / 3841)</name>
    <name type="common">Rhizobium leguminosarum bv. viciae</name>
    <dbReference type="NCBI Taxonomy" id="216596"/>
    <lineage>
        <taxon>Bacteria</taxon>
        <taxon>Pseudomonadati</taxon>
        <taxon>Pseudomonadota</taxon>
        <taxon>Alphaproteobacteria</taxon>
        <taxon>Hyphomicrobiales</taxon>
        <taxon>Rhizobiaceae</taxon>
        <taxon>Rhizobium/Agrobacterium group</taxon>
        <taxon>Rhizobium</taxon>
        <taxon>Rhizobium johnstonii</taxon>
    </lineage>
</organism>
<geneLocation type="plasmid" evidence="2 3">
    <name>pRL7</name>
</geneLocation>
<name>Q1M9S8_RHIJ3</name>
<dbReference type="AlphaFoldDB" id="Q1M9S8"/>
<feature type="region of interest" description="Disordered" evidence="1">
    <location>
        <begin position="1"/>
        <end position="63"/>
    </location>
</feature>
<dbReference type="EMBL" id="AM236081">
    <property type="protein sequence ID" value="CAK11628.1"/>
    <property type="molecule type" value="Genomic_DNA"/>
</dbReference>
<keyword evidence="2" id="KW-0614">Plasmid</keyword>
<proteinExistence type="predicted"/>
<dbReference type="KEGG" id="rle:pRL70100"/>
<evidence type="ECO:0000313" key="3">
    <source>
        <dbReference type="Proteomes" id="UP000006575"/>
    </source>
</evidence>
<dbReference type="Proteomes" id="UP000006575">
    <property type="component" value="Plasmid pRL7"/>
</dbReference>
<accession>Q1M9S8</accession>
<keyword evidence="3" id="KW-1185">Reference proteome</keyword>
<protein>
    <submittedName>
        <fullName evidence="2">Uncharacterized protein</fullName>
    </submittedName>
</protein>